<sequence length="39" mass="4469">MIVLDYFFMAMTLLRQGFTAELPFMTALSFFRVGTGFVV</sequence>
<evidence type="ECO:0000313" key="1">
    <source>
        <dbReference type="EMBL" id="SFZ86967.1"/>
    </source>
</evidence>
<name>A0A1K2I3L1_9LACO</name>
<reference evidence="1" key="1">
    <citation type="submission" date="2016-11" db="EMBL/GenBank/DDBJ databases">
        <authorList>
            <person name="Jaros S."/>
            <person name="Januszkiewicz K."/>
            <person name="Wedrychowicz H."/>
        </authorList>
    </citation>
    <scope>NUCLEOTIDE SEQUENCE</scope>
    <source>
        <strain evidence="1">ACA-DC 565</strain>
    </source>
</reference>
<dbReference type="EMBL" id="LT634362">
    <property type="protein sequence ID" value="SFZ86967.1"/>
    <property type="molecule type" value="Genomic_DNA"/>
</dbReference>
<protein>
    <submittedName>
        <fullName evidence="1">Uncharacterized protein</fullName>
    </submittedName>
</protein>
<organism evidence="1">
    <name type="scientific">Loigolactobacillus rennini</name>
    <dbReference type="NCBI Taxonomy" id="238013"/>
    <lineage>
        <taxon>Bacteria</taxon>
        <taxon>Bacillati</taxon>
        <taxon>Bacillota</taxon>
        <taxon>Bacilli</taxon>
        <taxon>Lactobacillales</taxon>
        <taxon>Lactobacillaceae</taxon>
        <taxon>Loigolactobacillus</taxon>
    </lineage>
</organism>
<gene>
    <name evidence="1" type="ORF">LREN565_0080</name>
</gene>
<proteinExistence type="predicted"/>
<dbReference type="AlphaFoldDB" id="A0A1K2I3L1"/>
<accession>A0A1K2I3L1</accession>